<dbReference type="CDD" id="cd20311">
    <property type="entry name" value="cupin_Yhhw_C"/>
    <property type="match status" value="1"/>
</dbReference>
<dbReference type="InterPro" id="IPR041602">
    <property type="entry name" value="Quercetinase_C"/>
</dbReference>
<reference evidence="6 7" key="1">
    <citation type="submission" date="2019-01" db="EMBL/GenBank/DDBJ databases">
        <authorList>
            <person name="Brito A."/>
        </authorList>
    </citation>
    <scope>NUCLEOTIDE SEQUENCE [LARGE SCALE GENOMIC DNA]</scope>
    <source>
        <strain evidence="6">1</strain>
    </source>
</reference>
<evidence type="ECO:0000259" key="5">
    <source>
        <dbReference type="Pfam" id="PF17954"/>
    </source>
</evidence>
<feature type="domain" description="Quercetin 2,3-dioxygenase C-terminal cupin" evidence="5">
    <location>
        <begin position="146"/>
        <end position="240"/>
    </location>
</feature>
<evidence type="ECO:0000259" key="4">
    <source>
        <dbReference type="Pfam" id="PF02678"/>
    </source>
</evidence>
<dbReference type="Gene3D" id="2.60.120.10">
    <property type="entry name" value="Jelly Rolls"/>
    <property type="match status" value="2"/>
</dbReference>
<feature type="binding site" evidence="2">
    <location>
        <position position="101"/>
    </location>
    <ligand>
        <name>Fe cation</name>
        <dbReference type="ChEBI" id="CHEBI:24875"/>
    </ligand>
</feature>
<dbReference type="OrthoDB" id="321327at2"/>
<dbReference type="RefSeq" id="WP_144865986.1">
    <property type="nucleotide sequence ID" value="NZ_LR213802.1"/>
</dbReference>
<feature type="binding site" evidence="2">
    <location>
        <position position="103"/>
    </location>
    <ligand>
        <name>Fe cation</name>
        <dbReference type="ChEBI" id="CHEBI:24875"/>
    </ligand>
</feature>
<feature type="binding site" evidence="2">
    <location>
        <position position="57"/>
    </location>
    <ligand>
        <name>Fe cation</name>
        <dbReference type="ChEBI" id="CHEBI:24875"/>
    </ligand>
</feature>
<proteinExistence type="inferred from homology"/>
<evidence type="ECO:0000256" key="2">
    <source>
        <dbReference type="PIRSR" id="PIRSR006232-1"/>
    </source>
</evidence>
<dbReference type="CDD" id="cd02910">
    <property type="entry name" value="cupin_Yhhw_N"/>
    <property type="match status" value="1"/>
</dbReference>
<name>A0A563VXR6_9CYAN</name>
<evidence type="ECO:0000313" key="7">
    <source>
        <dbReference type="Proteomes" id="UP000320055"/>
    </source>
</evidence>
<dbReference type="Pfam" id="PF02678">
    <property type="entry name" value="Pirin"/>
    <property type="match status" value="1"/>
</dbReference>
<protein>
    <recommendedName>
        <fullName evidence="8">Quercetin 2,3-dioxygenase</fullName>
    </recommendedName>
</protein>
<dbReference type="PIRSF" id="PIRSF006232">
    <property type="entry name" value="Pirin"/>
    <property type="match status" value="1"/>
</dbReference>
<accession>A0A563VXR6</accession>
<keyword evidence="7" id="KW-1185">Reference proteome</keyword>
<comment type="cofactor">
    <cofactor evidence="2">
        <name>Fe cation</name>
        <dbReference type="ChEBI" id="CHEBI:24875"/>
    </cofactor>
    <text evidence="2">Binds 1 Fe cation per subunit.</text>
</comment>
<sequence>MITIRPQQARGRANFGWLDSKHTFSFGNYYDPQHMGFANLRVINEDRVTPAKGFGTHGHRDMEIISYVLSGGLEHKDSMGNGSVIRPGDVQRISAGTGVAHSEFNASATEPVHFLQIWILPNQTGLQPSYEEKNFSSAAKQGKLTLVGSQNGRDDSVTIHQDVDLYVSHLTNSDPQSGSLRDRINYPIDNNRAVWIQVAKGSVLLNDKLLEAGDGAAIFDEPEITLVGNSDVGEILLFDLAQ</sequence>
<dbReference type="InterPro" id="IPR012093">
    <property type="entry name" value="Pirin"/>
</dbReference>
<dbReference type="PANTHER" id="PTHR43212:SF3">
    <property type="entry name" value="QUERCETIN 2,3-DIOXYGENASE"/>
    <property type="match status" value="1"/>
</dbReference>
<dbReference type="InterPro" id="IPR011051">
    <property type="entry name" value="RmlC_Cupin_sf"/>
</dbReference>
<dbReference type="PANTHER" id="PTHR43212">
    <property type="entry name" value="QUERCETIN 2,3-DIOXYGENASE"/>
    <property type="match status" value="1"/>
</dbReference>
<dbReference type="InterPro" id="IPR014710">
    <property type="entry name" value="RmlC-like_jellyroll"/>
</dbReference>
<feature type="domain" description="Pirin N-terminal" evidence="4">
    <location>
        <begin position="8"/>
        <end position="119"/>
    </location>
</feature>
<keyword evidence="2" id="KW-0408">Iron</keyword>
<keyword evidence="2" id="KW-0479">Metal-binding</keyword>
<evidence type="ECO:0008006" key="8">
    <source>
        <dbReference type="Google" id="ProtNLM"/>
    </source>
</evidence>
<gene>
    <name evidence="6" type="primary">yhhW</name>
    <name evidence="6" type="ORF">H1P_420020</name>
</gene>
<evidence type="ECO:0000256" key="1">
    <source>
        <dbReference type="ARBA" id="ARBA00008416"/>
    </source>
</evidence>
<feature type="binding site" evidence="2">
    <location>
        <position position="59"/>
    </location>
    <ligand>
        <name>Fe cation</name>
        <dbReference type="ChEBI" id="CHEBI:24875"/>
    </ligand>
</feature>
<organism evidence="6 7">
    <name type="scientific">Hyella patelloides LEGE 07179</name>
    <dbReference type="NCBI Taxonomy" id="945734"/>
    <lineage>
        <taxon>Bacteria</taxon>
        <taxon>Bacillati</taxon>
        <taxon>Cyanobacteriota</taxon>
        <taxon>Cyanophyceae</taxon>
        <taxon>Pleurocapsales</taxon>
        <taxon>Hyellaceae</taxon>
        <taxon>Hyella</taxon>
    </lineage>
</organism>
<dbReference type="EMBL" id="CAACVJ010000357">
    <property type="protein sequence ID" value="VEP16219.1"/>
    <property type="molecule type" value="Genomic_DNA"/>
</dbReference>
<dbReference type="Proteomes" id="UP000320055">
    <property type="component" value="Unassembled WGS sequence"/>
</dbReference>
<dbReference type="InterPro" id="IPR003829">
    <property type="entry name" value="Pirin_N_dom"/>
</dbReference>
<dbReference type="Pfam" id="PF17954">
    <property type="entry name" value="Pirin_C_2"/>
    <property type="match status" value="1"/>
</dbReference>
<evidence type="ECO:0000313" key="6">
    <source>
        <dbReference type="EMBL" id="VEP16219.1"/>
    </source>
</evidence>
<evidence type="ECO:0000256" key="3">
    <source>
        <dbReference type="RuleBase" id="RU003457"/>
    </source>
</evidence>
<dbReference type="AlphaFoldDB" id="A0A563VXR6"/>
<dbReference type="GO" id="GO:0046872">
    <property type="term" value="F:metal ion binding"/>
    <property type="evidence" value="ECO:0007669"/>
    <property type="project" value="UniProtKB-KW"/>
</dbReference>
<comment type="similarity">
    <text evidence="1 3">Belongs to the pirin family.</text>
</comment>
<dbReference type="SUPFAM" id="SSF51182">
    <property type="entry name" value="RmlC-like cupins"/>
    <property type="match status" value="1"/>
</dbReference>